<sequence length="40" mass="4623">TKEAPCVSNKLNKVNLLKGLHLLDIYEEDTFICIEDDEKM</sequence>
<reference evidence="1" key="1">
    <citation type="submission" date="2018-10" db="EMBL/GenBank/DDBJ databases">
        <title>Hidden diversity of soil giant viruses.</title>
        <authorList>
            <person name="Schulz F."/>
            <person name="Alteio L."/>
            <person name="Goudeau D."/>
            <person name="Ryan E.M."/>
            <person name="Malmstrom R.R."/>
            <person name="Blanchard J."/>
            <person name="Woyke T."/>
        </authorList>
    </citation>
    <scope>NUCLEOTIDE SEQUENCE</scope>
    <source>
        <strain evidence="1">SYV1</strain>
    </source>
</reference>
<proteinExistence type="predicted"/>
<gene>
    <name evidence="1" type="ORF">Sylvanvirus16_22</name>
</gene>
<dbReference type="EMBL" id="MK072522">
    <property type="protein sequence ID" value="AYV86981.1"/>
    <property type="molecule type" value="Genomic_DNA"/>
</dbReference>
<protein>
    <submittedName>
        <fullName evidence="1">Uncharacterized protein</fullName>
    </submittedName>
</protein>
<name>A0A3G5AK03_9VIRU</name>
<feature type="non-terminal residue" evidence="1">
    <location>
        <position position="1"/>
    </location>
</feature>
<accession>A0A3G5AK03</accession>
<evidence type="ECO:0000313" key="1">
    <source>
        <dbReference type="EMBL" id="AYV86981.1"/>
    </source>
</evidence>
<organism evidence="1">
    <name type="scientific">Sylvanvirus sp</name>
    <dbReference type="NCBI Taxonomy" id="2487774"/>
    <lineage>
        <taxon>Viruses</taxon>
    </lineage>
</organism>